<dbReference type="Pfam" id="PF02384">
    <property type="entry name" value="N6_Mtase"/>
    <property type="match status" value="1"/>
</dbReference>
<dbReference type="OrthoDB" id="9788159at2"/>
<protein>
    <submittedName>
        <fullName evidence="3">Site-specific DNA-methyltransferase (Adenine-specific)</fullName>
    </submittedName>
</protein>
<dbReference type="GO" id="GO:0003677">
    <property type="term" value="F:DNA binding"/>
    <property type="evidence" value="ECO:0007669"/>
    <property type="project" value="InterPro"/>
</dbReference>
<dbReference type="PANTHER" id="PTHR41313">
    <property type="entry name" value="ADENINE-SPECIFIC METHYLTRANSFERASE"/>
    <property type="match status" value="1"/>
</dbReference>
<dbReference type="EMBL" id="FQXD01000011">
    <property type="protein sequence ID" value="SHH68841.1"/>
    <property type="molecule type" value="Genomic_DNA"/>
</dbReference>
<evidence type="ECO:0000313" key="3">
    <source>
        <dbReference type="EMBL" id="SHH68841.1"/>
    </source>
</evidence>
<keyword evidence="4" id="KW-1185">Reference proteome</keyword>
<organism evidence="3 4">
    <name type="scientific">Virgibacillus chiguensis</name>
    <dbReference type="NCBI Taxonomy" id="411959"/>
    <lineage>
        <taxon>Bacteria</taxon>
        <taxon>Bacillati</taxon>
        <taxon>Bacillota</taxon>
        <taxon>Bacilli</taxon>
        <taxon>Bacillales</taxon>
        <taxon>Bacillaceae</taxon>
        <taxon>Virgibacillus</taxon>
    </lineage>
</organism>
<dbReference type="InterPro" id="IPR052933">
    <property type="entry name" value="DNA_Protect_Modify"/>
</dbReference>
<dbReference type="PIRSF" id="PIRSF026567">
    <property type="entry name" value="Adenine_mtase_bact_prd"/>
    <property type="match status" value="1"/>
</dbReference>
<keyword evidence="3" id="KW-0489">Methyltransferase</keyword>
<evidence type="ECO:0000259" key="2">
    <source>
        <dbReference type="Pfam" id="PF21106"/>
    </source>
</evidence>
<evidence type="ECO:0000313" key="4">
    <source>
        <dbReference type="Proteomes" id="UP000184079"/>
    </source>
</evidence>
<dbReference type="PANTHER" id="PTHR41313:SF1">
    <property type="entry name" value="DNA METHYLASE ADENINE-SPECIFIC DOMAIN-CONTAINING PROTEIN"/>
    <property type="match status" value="1"/>
</dbReference>
<sequence length="331" mass="37736">MKNSKTNVESLYSWIDEITTTIQEYVNETYLDSLIYAQECIFHCSPTINHDEQLTHKLETLLQTTSLADYTVEEIRKANQLAILKGMKGSTQAQHMMTPETIALIIAYLSNKLMDEKKEIRIFDPASGTGNLLTTVFSQLSQDKEAYASEVDSTLIQLGVWNANLQKQQIEFFHQDSLQPFLLDPVDLVVADLPVGYYPDDVRASRFELQAKEGHSYAHHLFMEQSLKYTVDGGYLIFVIPEFLFESDQADQLKNFLHEHAHIVGLLGLPDTAFQTDKQKKSILILQKKGHHTTTPKQPLLVKMPSFSNTNAMGDILGQINNWFQTYKKRS</sequence>
<feature type="domain" description="DNA methylase adenine-specific" evidence="1">
    <location>
        <begin position="96"/>
        <end position="292"/>
    </location>
</feature>
<name>A0A1M5V0S2_9BACI</name>
<dbReference type="Gene3D" id="3.40.50.150">
    <property type="entry name" value="Vaccinia Virus protein VP39"/>
    <property type="match status" value="1"/>
</dbReference>
<dbReference type="Pfam" id="PF21106">
    <property type="entry name" value="YtxK_like"/>
    <property type="match status" value="1"/>
</dbReference>
<dbReference type="InterPro" id="IPR048375">
    <property type="entry name" value="YtxK-like_N"/>
</dbReference>
<dbReference type="PRINTS" id="PR00507">
    <property type="entry name" value="N12N6MTFRASE"/>
</dbReference>
<keyword evidence="3" id="KW-0808">Transferase</keyword>
<dbReference type="RefSeq" id="WP_073010049.1">
    <property type="nucleotide sequence ID" value="NZ_FQXD01000011.1"/>
</dbReference>
<dbReference type="SUPFAM" id="SSF53335">
    <property type="entry name" value="S-adenosyl-L-methionine-dependent methyltransferases"/>
    <property type="match status" value="1"/>
</dbReference>
<dbReference type="InterPro" id="IPR003356">
    <property type="entry name" value="DNA_methylase_A-5"/>
</dbReference>
<proteinExistence type="predicted"/>
<dbReference type="Proteomes" id="UP000184079">
    <property type="component" value="Unassembled WGS sequence"/>
</dbReference>
<dbReference type="GO" id="GO:0008170">
    <property type="term" value="F:N-methyltransferase activity"/>
    <property type="evidence" value="ECO:0007669"/>
    <property type="project" value="InterPro"/>
</dbReference>
<evidence type="ECO:0000259" key="1">
    <source>
        <dbReference type="Pfam" id="PF02384"/>
    </source>
</evidence>
<dbReference type="InterPro" id="IPR016843">
    <property type="entry name" value="S-AdoMet-dep_Ade-MeTrfase_prd"/>
</dbReference>
<dbReference type="GO" id="GO:0032259">
    <property type="term" value="P:methylation"/>
    <property type="evidence" value="ECO:0007669"/>
    <property type="project" value="UniProtKB-KW"/>
</dbReference>
<gene>
    <name evidence="3" type="ORF">SAMN05421807_11149</name>
</gene>
<dbReference type="AlphaFoldDB" id="A0A1M5V0S2"/>
<dbReference type="Gene3D" id="1.10.150.470">
    <property type="match status" value="1"/>
</dbReference>
<feature type="domain" description="YtxK-like N-terminal helical" evidence="2">
    <location>
        <begin position="9"/>
        <end position="87"/>
    </location>
</feature>
<accession>A0A1M5V0S2</accession>
<dbReference type="InterPro" id="IPR029063">
    <property type="entry name" value="SAM-dependent_MTases_sf"/>
</dbReference>
<reference evidence="4" key="1">
    <citation type="submission" date="2016-11" db="EMBL/GenBank/DDBJ databases">
        <authorList>
            <person name="Varghese N."/>
            <person name="Submissions S."/>
        </authorList>
    </citation>
    <scope>NUCLEOTIDE SEQUENCE [LARGE SCALE GENOMIC DNA]</scope>
    <source>
        <strain evidence="4">CGMCC 1.6496</strain>
    </source>
</reference>